<dbReference type="Proteomes" id="UP000515180">
    <property type="component" value="Unplaced"/>
</dbReference>
<dbReference type="PANTHER" id="PTHR16317">
    <property type="entry name" value="INTEGRIN ALPHA REPEAT DOMAIN-CONTAINING"/>
    <property type="match status" value="1"/>
</dbReference>
<feature type="compositionally biased region" description="Polar residues" evidence="1">
    <location>
        <begin position="360"/>
        <end position="375"/>
    </location>
</feature>
<organism evidence="2 3">
    <name type="scientific">Bombus impatiens</name>
    <name type="common">Bumblebee</name>
    <dbReference type="NCBI Taxonomy" id="132113"/>
    <lineage>
        <taxon>Eukaryota</taxon>
        <taxon>Metazoa</taxon>
        <taxon>Ecdysozoa</taxon>
        <taxon>Arthropoda</taxon>
        <taxon>Hexapoda</taxon>
        <taxon>Insecta</taxon>
        <taxon>Pterygota</taxon>
        <taxon>Neoptera</taxon>
        <taxon>Endopterygota</taxon>
        <taxon>Hymenoptera</taxon>
        <taxon>Apocrita</taxon>
        <taxon>Aculeata</taxon>
        <taxon>Apoidea</taxon>
        <taxon>Anthophila</taxon>
        <taxon>Apidae</taxon>
        <taxon>Bombus</taxon>
        <taxon>Pyrobombus</taxon>
    </lineage>
</organism>
<dbReference type="RefSeq" id="XP_012245041.1">
    <property type="nucleotide sequence ID" value="XM_012389618.3"/>
</dbReference>
<dbReference type="KEGG" id="bim:100749094"/>
<proteinExistence type="predicted"/>
<dbReference type="OrthoDB" id="9996127at2759"/>
<dbReference type="PANTHER" id="PTHR16317:SF1">
    <property type="entry name" value="KICSTOR COMPLEX PROTEIN ITFG2"/>
    <property type="match status" value="1"/>
</dbReference>
<dbReference type="Pfam" id="PF15907">
    <property type="entry name" value="Itfg2"/>
    <property type="match status" value="2"/>
</dbReference>
<dbReference type="InterPro" id="IPR028994">
    <property type="entry name" value="Integrin_alpha_N"/>
</dbReference>
<evidence type="ECO:0000256" key="1">
    <source>
        <dbReference type="SAM" id="MobiDB-lite"/>
    </source>
</evidence>
<dbReference type="GO" id="GO:0032006">
    <property type="term" value="P:regulation of TOR signaling"/>
    <property type="evidence" value="ECO:0007669"/>
    <property type="project" value="TreeGrafter"/>
</dbReference>
<accession>A0A6P3V0W5</accession>
<gene>
    <name evidence="3" type="primary">LOC100749094</name>
</gene>
<name>A0A6P3V0W5_BOMIM</name>
<dbReference type="AlphaFoldDB" id="A0A6P3V0W5"/>
<dbReference type="GeneID" id="100749094"/>
<dbReference type="SUPFAM" id="SSF69318">
    <property type="entry name" value="Integrin alpha N-terminal domain"/>
    <property type="match status" value="1"/>
</dbReference>
<protein>
    <submittedName>
        <fullName evidence="3">KICSTOR complex protein ITFG2</fullName>
    </submittedName>
</protein>
<keyword evidence="2" id="KW-1185">Reference proteome</keyword>
<evidence type="ECO:0000313" key="3">
    <source>
        <dbReference type="RefSeq" id="XP_012245041.1"/>
    </source>
</evidence>
<dbReference type="InterPro" id="IPR031793">
    <property type="entry name" value="KICSTOR_ITFG2"/>
</dbReference>
<feature type="region of interest" description="Disordered" evidence="1">
    <location>
        <begin position="344"/>
        <end position="381"/>
    </location>
</feature>
<reference evidence="3" key="1">
    <citation type="submission" date="2025-08" db="UniProtKB">
        <authorList>
            <consortium name="RefSeq"/>
        </authorList>
    </citation>
    <scope>IDENTIFICATION</scope>
</reference>
<sequence>MRAVSFVKRLQWDLPGTVCRHGLTIGDVDNDGDNELVIGTAEGELYIFKGSELWQKIPGLGLITSVAIGDIFNYGRNALVVICGDGWAHIFYSPRSVNPSMSNVTSTQQLIKEPIDQDNIKHGHPSTDIATGVNMTSSSSLDQIDGNNEINELSGKMECVHVQRIPTNTKMVLVADVDKDGANEMVLGLTDRVVRSYRWSSNLELGRGKLVGLNKWECANQIGTVTLQHMADGTPTLLVAQPGGTFMRIKCNPEDCHLEDEINQKSNETAASCVDYQTLGISRMRNQNISTEIIGDLECVVENKSNYEYKELLFKSSVLNEVQCGKNLKSVSLEFKKNNSQSEIRKSSLSIMEGRRKNSTTENSKTNKASGTTDPSSRDQVDGNVLGGNVILGGYDIKSEKDSLLPTYKHFSCQDNSGNNKIEDAKGKGKTETDANIQNNLLQGKPYALATLDGTIMLVKDEIILWSMQVDHQIFALCRLDVTGDGSDEIVACAWDGQTYILDQQRNSVRFQFEEPVRAFCTGNYNVTPGFPTPCLVYNSFNNKIFLYYDVTLPSMVTKPLNPMDELDSEEKKILDNLLGNCTEMEKQQKIRELTEWLLYGIS</sequence>
<evidence type="ECO:0000313" key="2">
    <source>
        <dbReference type="Proteomes" id="UP000515180"/>
    </source>
</evidence>